<dbReference type="CDD" id="cd00200">
    <property type="entry name" value="WD40"/>
    <property type="match status" value="1"/>
</dbReference>
<feature type="repeat" description="WD" evidence="3">
    <location>
        <begin position="606"/>
        <end position="647"/>
    </location>
</feature>
<dbReference type="PROSITE" id="PS00678">
    <property type="entry name" value="WD_REPEATS_1"/>
    <property type="match status" value="5"/>
</dbReference>
<dbReference type="PANTHER" id="PTHR22847:SF637">
    <property type="entry name" value="WD REPEAT DOMAIN 5B"/>
    <property type="match status" value="1"/>
</dbReference>
<dbReference type="Gene3D" id="2.130.10.10">
    <property type="entry name" value="YVTN repeat-like/Quinoprotein amine dehydrogenase"/>
    <property type="match status" value="2"/>
</dbReference>
<dbReference type="Proteomes" id="UP000023152">
    <property type="component" value="Unassembled WGS sequence"/>
</dbReference>
<dbReference type="SMART" id="SM00320">
    <property type="entry name" value="WD40"/>
    <property type="match status" value="6"/>
</dbReference>
<dbReference type="GO" id="GO:1990234">
    <property type="term" value="C:transferase complex"/>
    <property type="evidence" value="ECO:0007669"/>
    <property type="project" value="UniProtKB-ARBA"/>
</dbReference>
<dbReference type="InterPro" id="IPR015943">
    <property type="entry name" value="WD40/YVTN_repeat-like_dom_sf"/>
</dbReference>
<evidence type="ECO:0000256" key="3">
    <source>
        <dbReference type="PROSITE-ProRule" id="PRU00221"/>
    </source>
</evidence>
<accession>X6NQH0</accession>
<keyword evidence="2" id="KW-0677">Repeat</keyword>
<evidence type="ECO:0000313" key="4">
    <source>
        <dbReference type="EMBL" id="ETO28266.1"/>
    </source>
</evidence>
<dbReference type="InterPro" id="IPR020472">
    <property type="entry name" value="WD40_PAC1"/>
</dbReference>
<dbReference type="EMBL" id="ASPP01006768">
    <property type="protein sequence ID" value="ETO28266.1"/>
    <property type="molecule type" value="Genomic_DNA"/>
</dbReference>
<dbReference type="PRINTS" id="PR00320">
    <property type="entry name" value="GPROTEINBRPT"/>
</dbReference>
<dbReference type="InterPro" id="IPR019775">
    <property type="entry name" value="WD40_repeat_CS"/>
</dbReference>
<organism evidence="4 5">
    <name type="scientific">Reticulomyxa filosa</name>
    <dbReference type="NCBI Taxonomy" id="46433"/>
    <lineage>
        <taxon>Eukaryota</taxon>
        <taxon>Sar</taxon>
        <taxon>Rhizaria</taxon>
        <taxon>Retaria</taxon>
        <taxon>Foraminifera</taxon>
        <taxon>Monothalamids</taxon>
        <taxon>Reticulomyxidae</taxon>
        <taxon>Reticulomyxa</taxon>
    </lineage>
</organism>
<keyword evidence="5" id="KW-1185">Reference proteome</keyword>
<protein>
    <submittedName>
        <fullName evidence="4">WD-40 repeat protein</fullName>
    </submittedName>
</protein>
<dbReference type="Pfam" id="PF00400">
    <property type="entry name" value="WD40"/>
    <property type="match status" value="6"/>
</dbReference>
<feature type="repeat" description="WD" evidence="3">
    <location>
        <begin position="480"/>
        <end position="521"/>
    </location>
</feature>
<gene>
    <name evidence="4" type="ORF">RFI_08867</name>
</gene>
<dbReference type="PROSITE" id="PS50082">
    <property type="entry name" value="WD_REPEATS_2"/>
    <property type="match status" value="6"/>
</dbReference>
<feature type="repeat" description="WD" evidence="3">
    <location>
        <begin position="564"/>
        <end position="605"/>
    </location>
</feature>
<feature type="repeat" description="WD" evidence="3">
    <location>
        <begin position="522"/>
        <end position="563"/>
    </location>
</feature>
<dbReference type="InterPro" id="IPR036322">
    <property type="entry name" value="WD40_repeat_dom_sf"/>
</dbReference>
<keyword evidence="1 3" id="KW-0853">WD repeat</keyword>
<dbReference type="SUPFAM" id="SSF117281">
    <property type="entry name" value="Kelch motif"/>
    <property type="match status" value="1"/>
</dbReference>
<evidence type="ECO:0000256" key="1">
    <source>
        <dbReference type="ARBA" id="ARBA00022574"/>
    </source>
</evidence>
<evidence type="ECO:0000256" key="2">
    <source>
        <dbReference type="ARBA" id="ARBA00022737"/>
    </source>
</evidence>
<sequence>MEQKAKETANLSIESAFETLDHLPISLQYPQCVAHKNEILICGGYQHNKCYSYHTIKKQYKFICSYPEHGQSNRSCVVKWAKSSNANANEITLLSFDEIDNNILVMKYVSVWNIENGDDNIRVMTEKRVNEWIPLVDNNNKPISFGVFHVDHRGTRAIIAGSNNHLLFITYNPNKISVFNLNICKTIRRANLPTDENSIIYHCFVSKTVNTNASKRMHEMVLFCDRTGLSILYDEDANEFTFNNIRVCATLRSLLSYGYVCVNNYILFFGGCNINDNNTSNGIYKYSIMENKWMKFEDNLPISLCDCSCVLNEDNTFINILGGYDGKEPLSQHIRTNVNKWMQADAAIDKLWLVDEEEKRMLEEIQMDLENIDEDFDIQKWKVIDFELFVIKKRKKAIDVVIAHWVHSSSIKLGWINDFTVIVSKYILRKYFKPSRIFQDYTSELYSVRFSPDGKKIVSNDRSGRILMWDTKLGKQIGELEGHSDMVYDAQFSPDGTMLVSCSGDNTIRLWNLVSYDKIRTLEGHSDSVTTAEFSPDGKIIASGSCDQTIRLWDVNSGRELQRIEYHSDWVNDVEFSPDGNTIVSSSSDCTIGIWDVKTGKNIAILSRHSRYVMTAQFSPDGCFIASCSGDCTIRIWDVMSGTEVKKLIGHSKELVAARYFPDGQSLVSSSFDDTIRLWDIQSEIDIQILRKYPNSVRGMDHKMGQSDCGQQYESMWTKHNCLENHVLSFYLVSQKFKQTKRFDALFPEVFQIWYYLNYENKLVY</sequence>
<dbReference type="PROSITE" id="PS50294">
    <property type="entry name" value="WD_REPEATS_REGION"/>
    <property type="match status" value="6"/>
</dbReference>
<dbReference type="InterPro" id="IPR015915">
    <property type="entry name" value="Kelch-typ_b-propeller"/>
</dbReference>
<feature type="repeat" description="WD" evidence="3">
    <location>
        <begin position="648"/>
        <end position="689"/>
    </location>
</feature>
<evidence type="ECO:0000313" key="5">
    <source>
        <dbReference type="Proteomes" id="UP000023152"/>
    </source>
</evidence>
<name>X6NQH0_RETFI</name>
<dbReference type="InterPro" id="IPR001680">
    <property type="entry name" value="WD40_rpt"/>
</dbReference>
<dbReference type="Gene3D" id="2.120.10.80">
    <property type="entry name" value="Kelch-type beta propeller"/>
    <property type="match status" value="1"/>
</dbReference>
<dbReference type="PANTHER" id="PTHR22847">
    <property type="entry name" value="WD40 REPEAT PROTEIN"/>
    <property type="match status" value="1"/>
</dbReference>
<feature type="repeat" description="WD" evidence="3">
    <location>
        <begin position="438"/>
        <end position="479"/>
    </location>
</feature>
<dbReference type="SUPFAM" id="SSF50978">
    <property type="entry name" value="WD40 repeat-like"/>
    <property type="match status" value="2"/>
</dbReference>
<comment type="caution">
    <text evidence="4">The sequence shown here is derived from an EMBL/GenBank/DDBJ whole genome shotgun (WGS) entry which is preliminary data.</text>
</comment>
<dbReference type="AlphaFoldDB" id="X6NQH0"/>
<proteinExistence type="predicted"/>
<reference evidence="4 5" key="1">
    <citation type="journal article" date="2013" name="Curr. Biol.">
        <title>The Genome of the Foraminiferan Reticulomyxa filosa.</title>
        <authorList>
            <person name="Glockner G."/>
            <person name="Hulsmann N."/>
            <person name="Schleicher M."/>
            <person name="Noegel A.A."/>
            <person name="Eichinger L."/>
            <person name="Gallinger C."/>
            <person name="Pawlowski J."/>
            <person name="Sierra R."/>
            <person name="Euteneuer U."/>
            <person name="Pillet L."/>
            <person name="Moustafa A."/>
            <person name="Platzer M."/>
            <person name="Groth M."/>
            <person name="Szafranski K."/>
            <person name="Schliwa M."/>
        </authorList>
    </citation>
    <scope>NUCLEOTIDE SEQUENCE [LARGE SCALE GENOMIC DNA]</scope>
</reference>